<keyword evidence="2" id="KW-0472">Membrane</keyword>
<feature type="compositionally biased region" description="Polar residues" evidence="1">
    <location>
        <begin position="152"/>
        <end position="168"/>
    </location>
</feature>
<organism evidence="3 4">
    <name type="scientific">Pigmentiphaga aceris</name>
    <dbReference type="NCBI Taxonomy" id="1940612"/>
    <lineage>
        <taxon>Bacteria</taxon>
        <taxon>Pseudomonadati</taxon>
        <taxon>Pseudomonadota</taxon>
        <taxon>Betaproteobacteria</taxon>
        <taxon>Burkholderiales</taxon>
        <taxon>Alcaligenaceae</taxon>
        <taxon>Pigmentiphaga</taxon>
    </lineage>
</organism>
<evidence type="ECO:0000313" key="4">
    <source>
        <dbReference type="Proteomes" id="UP000325161"/>
    </source>
</evidence>
<dbReference type="OrthoDB" id="8642119at2"/>
<keyword evidence="4" id="KW-1185">Reference proteome</keyword>
<reference evidence="3 4" key="1">
    <citation type="submission" date="2019-08" db="EMBL/GenBank/DDBJ databases">
        <title>Amphibian skin-associated Pigmentiphaga: genome sequence and occurrence across geography and hosts.</title>
        <authorList>
            <person name="Bletz M.C."/>
            <person name="Bunk B."/>
            <person name="Sproeer C."/>
            <person name="Biwer P."/>
            <person name="Reiter S."/>
            <person name="Rabemananjara F.C.E."/>
            <person name="Schulz S."/>
            <person name="Overmann J."/>
            <person name="Vences M."/>
        </authorList>
    </citation>
    <scope>NUCLEOTIDE SEQUENCE [LARGE SCALE GENOMIC DNA]</scope>
    <source>
        <strain evidence="3 4">Mada1488</strain>
    </source>
</reference>
<dbReference type="EMBL" id="CP043046">
    <property type="protein sequence ID" value="QEI07582.1"/>
    <property type="molecule type" value="Genomic_DNA"/>
</dbReference>
<dbReference type="Proteomes" id="UP000325161">
    <property type="component" value="Chromosome"/>
</dbReference>
<proteinExistence type="predicted"/>
<keyword evidence="2" id="KW-1133">Transmembrane helix</keyword>
<keyword evidence="2" id="KW-0812">Transmembrane</keyword>
<evidence type="ECO:0000313" key="3">
    <source>
        <dbReference type="EMBL" id="QEI07582.1"/>
    </source>
</evidence>
<protein>
    <recommendedName>
        <fullName evidence="5">Pilus assembly protein</fullName>
    </recommendedName>
</protein>
<name>A0A5C0AYP9_9BURK</name>
<dbReference type="RefSeq" id="WP_148816629.1">
    <property type="nucleotide sequence ID" value="NZ_CP043046.1"/>
</dbReference>
<evidence type="ECO:0000256" key="1">
    <source>
        <dbReference type="SAM" id="MobiDB-lite"/>
    </source>
</evidence>
<evidence type="ECO:0000256" key="2">
    <source>
        <dbReference type="SAM" id="Phobius"/>
    </source>
</evidence>
<sequence length="260" mass="26816">MRVQETALVKAAFIASRAKGQSLTEALIGMVALAGLFVLIPVLGRYQDLSLQSMHAASGVAFATVRGAPDPARATAYPFQNANQRWTDRGGRAMLTLDGSGLGASVTVANDASANWQIGGQNAHARQLRQDWGLDAGIVTARVRVAPVAGTGASSGKPGNTSTSSNGLGTLWTGGITPPIHRRIAILAGVGHAGSDSAAQTTMASSRLAWSANATQSVQTGRSATSALQPLDAGWQRPAPNFDWLSPWLGLVPANAVDAR</sequence>
<dbReference type="KEGG" id="pacr:FXN63_18365"/>
<accession>A0A5C0AYP9</accession>
<feature type="region of interest" description="Disordered" evidence="1">
    <location>
        <begin position="150"/>
        <end position="170"/>
    </location>
</feature>
<gene>
    <name evidence="3" type="ORF">FXN63_18365</name>
</gene>
<feature type="transmembrane region" description="Helical" evidence="2">
    <location>
        <begin position="26"/>
        <end position="44"/>
    </location>
</feature>
<dbReference type="AlphaFoldDB" id="A0A5C0AYP9"/>
<evidence type="ECO:0008006" key="5">
    <source>
        <dbReference type="Google" id="ProtNLM"/>
    </source>
</evidence>